<dbReference type="Gene3D" id="1.10.340.70">
    <property type="match status" value="1"/>
</dbReference>
<dbReference type="InterPro" id="IPR041588">
    <property type="entry name" value="Integrase_H2C2"/>
</dbReference>
<evidence type="ECO:0000313" key="1">
    <source>
        <dbReference type="EMBL" id="CAB3995669.1"/>
    </source>
</evidence>
<name>A0A7D9DY95_PARCT</name>
<proteinExistence type="predicted"/>
<gene>
    <name evidence="1" type="ORF">PACLA_8A051572</name>
</gene>
<reference evidence="1" key="1">
    <citation type="submission" date="2020-04" db="EMBL/GenBank/DDBJ databases">
        <authorList>
            <person name="Alioto T."/>
            <person name="Alioto T."/>
            <person name="Gomez Garrido J."/>
        </authorList>
    </citation>
    <scope>NUCLEOTIDE SEQUENCE</scope>
    <source>
        <strain evidence="1">A484AB</strain>
    </source>
</reference>
<dbReference type="OrthoDB" id="10064731at2759"/>
<dbReference type="AlphaFoldDB" id="A0A7D9DY95"/>
<comment type="caution">
    <text evidence="1">The sequence shown here is derived from an EMBL/GenBank/DDBJ whole genome shotgun (WGS) entry which is preliminary data.</text>
</comment>
<sequence length="130" mass="14606">MDATGGPVCYFIKNGVLMRKWRPPDVSADDEWAFRYQIIIPKSYQSEILSLAHDTPLSGHLGINKTLQKVTTHFYWPGVRQDVVQFCKTCHTCQIVGKPNQVIPKAPLKAIPALEEPFSRVMIDCVGPLP</sequence>
<dbReference type="PANTHER" id="PTHR37984:SF15">
    <property type="entry name" value="INTEGRASE CATALYTIC DOMAIN-CONTAINING PROTEIN"/>
    <property type="match status" value="1"/>
</dbReference>
<dbReference type="EMBL" id="CACRXK020002708">
    <property type="protein sequence ID" value="CAB3995669.1"/>
    <property type="molecule type" value="Genomic_DNA"/>
</dbReference>
<protein>
    <submittedName>
        <fullName evidence="1">Uncharacterized protein</fullName>
    </submittedName>
</protein>
<dbReference type="FunFam" id="1.10.340.70:FF:000001">
    <property type="entry name" value="Retrovirus-related Pol polyprotein from transposon gypsy-like Protein"/>
    <property type="match status" value="1"/>
</dbReference>
<dbReference type="Pfam" id="PF17921">
    <property type="entry name" value="Integrase_H2C2"/>
    <property type="match status" value="1"/>
</dbReference>
<accession>A0A7D9DY95</accession>
<keyword evidence="2" id="KW-1185">Reference proteome</keyword>
<dbReference type="PANTHER" id="PTHR37984">
    <property type="entry name" value="PROTEIN CBG26694"/>
    <property type="match status" value="1"/>
</dbReference>
<evidence type="ECO:0000313" key="2">
    <source>
        <dbReference type="Proteomes" id="UP001152795"/>
    </source>
</evidence>
<organism evidence="1 2">
    <name type="scientific">Paramuricea clavata</name>
    <name type="common">Red gorgonian</name>
    <name type="synonym">Violescent sea-whip</name>
    <dbReference type="NCBI Taxonomy" id="317549"/>
    <lineage>
        <taxon>Eukaryota</taxon>
        <taxon>Metazoa</taxon>
        <taxon>Cnidaria</taxon>
        <taxon>Anthozoa</taxon>
        <taxon>Octocorallia</taxon>
        <taxon>Malacalcyonacea</taxon>
        <taxon>Plexauridae</taxon>
        <taxon>Paramuricea</taxon>
    </lineage>
</organism>
<dbReference type="InterPro" id="IPR050951">
    <property type="entry name" value="Retrovirus_Pol_polyprotein"/>
</dbReference>
<dbReference type="Proteomes" id="UP001152795">
    <property type="component" value="Unassembled WGS sequence"/>
</dbReference>